<evidence type="ECO:0008006" key="3">
    <source>
        <dbReference type="Google" id="ProtNLM"/>
    </source>
</evidence>
<evidence type="ECO:0000313" key="2">
    <source>
        <dbReference type="Proteomes" id="UP001056588"/>
    </source>
</evidence>
<reference evidence="1" key="1">
    <citation type="submission" date="2022-03" db="EMBL/GenBank/DDBJ databases">
        <title>Complete Genome Sequence of Staphylococcus edaphicus strain CCM 8731.</title>
        <authorList>
            <person name="Rimmer C.O."/>
            <person name="Thomas J.C."/>
        </authorList>
    </citation>
    <scope>NUCLEOTIDE SEQUENCE</scope>
    <source>
        <strain evidence="1">CCM 8731</strain>
    </source>
</reference>
<accession>A0ABY4Q939</accession>
<keyword evidence="2" id="KW-1185">Reference proteome</keyword>
<gene>
    <name evidence="1" type="ORF">MNY58_10115</name>
</gene>
<dbReference type="RefSeq" id="WP_167380398.1">
    <property type="nucleotide sequence ID" value="NZ_CP093217.1"/>
</dbReference>
<organism evidence="1 2">
    <name type="scientific">Staphylococcus edaphicus</name>
    <dbReference type="NCBI Taxonomy" id="1955013"/>
    <lineage>
        <taxon>Bacteria</taxon>
        <taxon>Bacillati</taxon>
        <taxon>Bacillota</taxon>
        <taxon>Bacilli</taxon>
        <taxon>Bacillales</taxon>
        <taxon>Staphylococcaceae</taxon>
        <taxon>Staphylococcus</taxon>
    </lineage>
</organism>
<dbReference type="Proteomes" id="UP001056588">
    <property type="component" value="Chromosome"/>
</dbReference>
<evidence type="ECO:0000313" key="1">
    <source>
        <dbReference type="EMBL" id="UQW80931.1"/>
    </source>
</evidence>
<name>A0ABY4Q939_9STAP</name>
<protein>
    <recommendedName>
        <fullName evidence="3">Cytosolic protein</fullName>
    </recommendedName>
</protein>
<sequence length="56" mass="6443">MKIIKYEIGAIDISYTVKTINGHIFTHSFPKDTSSINVERYLNILSTNVDERKTKV</sequence>
<proteinExistence type="predicted"/>
<dbReference type="EMBL" id="CP093217">
    <property type="protein sequence ID" value="UQW80931.1"/>
    <property type="molecule type" value="Genomic_DNA"/>
</dbReference>